<reference evidence="1" key="1">
    <citation type="journal article" date="2019" name="BMC Genomics">
        <title>A new reference genome for Sorghum bicolor reveals high levels of sequence similarity between sweet and grain genotypes: implications for the genetics of sugar metabolism.</title>
        <authorList>
            <person name="Cooper E.A."/>
            <person name="Brenton Z.W."/>
            <person name="Flinn B.S."/>
            <person name="Jenkins J."/>
            <person name="Shu S."/>
            <person name="Flowers D."/>
            <person name="Luo F."/>
            <person name="Wang Y."/>
            <person name="Xia P."/>
            <person name="Barry K."/>
            <person name="Daum C."/>
            <person name="Lipzen A."/>
            <person name="Yoshinaga Y."/>
            <person name="Schmutz J."/>
            <person name="Saski C."/>
            <person name="Vermerris W."/>
            <person name="Kresovich S."/>
        </authorList>
    </citation>
    <scope>NUCLEOTIDE SEQUENCE</scope>
</reference>
<reference evidence="1" key="2">
    <citation type="submission" date="2020-10" db="EMBL/GenBank/DDBJ databases">
        <authorList>
            <person name="Cooper E.A."/>
            <person name="Brenton Z.W."/>
            <person name="Flinn B.S."/>
            <person name="Jenkins J."/>
            <person name="Shu S."/>
            <person name="Flowers D."/>
            <person name="Luo F."/>
            <person name="Wang Y."/>
            <person name="Xia P."/>
            <person name="Barry K."/>
            <person name="Daum C."/>
            <person name="Lipzen A."/>
            <person name="Yoshinaga Y."/>
            <person name="Schmutz J."/>
            <person name="Saski C."/>
            <person name="Vermerris W."/>
            <person name="Kresovich S."/>
        </authorList>
    </citation>
    <scope>NUCLEOTIDE SEQUENCE</scope>
</reference>
<protein>
    <submittedName>
        <fullName evidence="1">Uncharacterized protein</fullName>
    </submittedName>
</protein>
<dbReference type="Proteomes" id="UP000807115">
    <property type="component" value="Chromosome 3"/>
</dbReference>
<dbReference type="EMBL" id="CM027682">
    <property type="protein sequence ID" value="KAG0540353.1"/>
    <property type="molecule type" value="Genomic_DNA"/>
</dbReference>
<evidence type="ECO:0000313" key="1">
    <source>
        <dbReference type="EMBL" id="KAG0540353.1"/>
    </source>
</evidence>
<name>A0A921RHI7_SORBI</name>
<organism evidence="1 2">
    <name type="scientific">Sorghum bicolor</name>
    <name type="common">Sorghum</name>
    <name type="synonym">Sorghum vulgare</name>
    <dbReference type="NCBI Taxonomy" id="4558"/>
    <lineage>
        <taxon>Eukaryota</taxon>
        <taxon>Viridiplantae</taxon>
        <taxon>Streptophyta</taxon>
        <taxon>Embryophyta</taxon>
        <taxon>Tracheophyta</taxon>
        <taxon>Spermatophyta</taxon>
        <taxon>Magnoliopsida</taxon>
        <taxon>Liliopsida</taxon>
        <taxon>Poales</taxon>
        <taxon>Poaceae</taxon>
        <taxon>PACMAD clade</taxon>
        <taxon>Panicoideae</taxon>
        <taxon>Andropogonodae</taxon>
        <taxon>Andropogoneae</taxon>
        <taxon>Sorghinae</taxon>
        <taxon>Sorghum</taxon>
    </lineage>
</organism>
<dbReference type="AlphaFoldDB" id="A0A921RHI7"/>
<accession>A0A921RHI7</accession>
<proteinExistence type="predicted"/>
<gene>
    <name evidence="1" type="ORF">BDA96_03G401400</name>
</gene>
<evidence type="ECO:0000313" key="2">
    <source>
        <dbReference type="Proteomes" id="UP000807115"/>
    </source>
</evidence>
<sequence length="90" mass="10068">MIWNEASTSELCDVAHTHLLKYSSKSMHLLGEPNCRTQVLNGQERLSSLPVDEMDEWHCVDFEVAFFRQGICAVFPSSGRGATVIRGLDV</sequence>
<comment type="caution">
    <text evidence="1">The sequence shown here is derived from an EMBL/GenBank/DDBJ whole genome shotgun (WGS) entry which is preliminary data.</text>
</comment>